<keyword evidence="4" id="KW-0812">Transmembrane</keyword>
<dbReference type="GO" id="GO:0006654">
    <property type="term" value="P:phosphatidic acid biosynthetic process"/>
    <property type="evidence" value="ECO:0007669"/>
    <property type="project" value="TreeGrafter"/>
</dbReference>
<accession>A0A7W6FQP9</accession>
<dbReference type="SUPFAM" id="SSF69593">
    <property type="entry name" value="Glycerol-3-phosphate (1)-acyltransferase"/>
    <property type="match status" value="1"/>
</dbReference>
<evidence type="ECO:0000256" key="4">
    <source>
        <dbReference type="SAM" id="Phobius"/>
    </source>
</evidence>
<evidence type="ECO:0000313" key="6">
    <source>
        <dbReference type="EMBL" id="MBB3927341.1"/>
    </source>
</evidence>
<name>A0A7W6FQP9_9SPHN</name>
<dbReference type="InterPro" id="IPR002123">
    <property type="entry name" value="Plipid/glycerol_acylTrfase"/>
</dbReference>
<feature type="domain" description="Phospholipid/glycerol acyltransferase" evidence="5">
    <location>
        <begin position="73"/>
        <end position="187"/>
    </location>
</feature>
<keyword evidence="4" id="KW-1133">Transmembrane helix</keyword>
<comment type="pathway">
    <text evidence="1">Lipid metabolism.</text>
</comment>
<dbReference type="Pfam" id="PF01553">
    <property type="entry name" value="Acyltransferase"/>
    <property type="match status" value="1"/>
</dbReference>
<dbReference type="Proteomes" id="UP000571950">
    <property type="component" value="Unassembled WGS sequence"/>
</dbReference>
<dbReference type="CDD" id="cd07989">
    <property type="entry name" value="LPLAT_AGPAT-like"/>
    <property type="match status" value="1"/>
</dbReference>
<evidence type="ECO:0000313" key="7">
    <source>
        <dbReference type="Proteomes" id="UP000571950"/>
    </source>
</evidence>
<dbReference type="PANTHER" id="PTHR10434:SF40">
    <property type="entry name" value="1-ACYL-SN-GLYCEROL-3-PHOSPHATE ACYLTRANSFERASE"/>
    <property type="match status" value="1"/>
</dbReference>
<protein>
    <submittedName>
        <fullName evidence="6">1-acyl-sn-glycerol-3-phosphate acyltransferase</fullName>
        <ecNumber evidence="6">2.3.1.51</ecNumber>
    </submittedName>
</protein>
<sequence>MATLLVFLRSSLFAVAFYTSSVLHVLTALALTPLGGGPLRRIVLSWSATHRLLCRWILGQKVRVEGAVPQGQYFYVFKHESMFETIDLLQLVERPVIVAKQELLDIPGWGKLGQRFGMIGIRRATGAAALRHLQRQTKEALAGGRPICLFPEGTRVPHGERPPLKAGFAAMYQLLGLPVVPVAVDSGRVSPRQSFLKRPGTVTYRIGPVIPPGLPRAQAEALAHAAINALNPPLPGEEAGGDGHSTPA</sequence>
<evidence type="ECO:0000256" key="3">
    <source>
        <dbReference type="ARBA" id="ARBA00023315"/>
    </source>
</evidence>
<dbReference type="AlphaFoldDB" id="A0A7W6FQP9"/>
<organism evidence="6 7">
    <name type="scientific">Sphingobium jiangsuense</name>
    <dbReference type="NCBI Taxonomy" id="870476"/>
    <lineage>
        <taxon>Bacteria</taxon>
        <taxon>Pseudomonadati</taxon>
        <taxon>Pseudomonadota</taxon>
        <taxon>Alphaproteobacteria</taxon>
        <taxon>Sphingomonadales</taxon>
        <taxon>Sphingomonadaceae</taxon>
        <taxon>Sphingobium</taxon>
    </lineage>
</organism>
<feature type="transmembrane region" description="Helical" evidence="4">
    <location>
        <begin position="12"/>
        <end position="31"/>
    </location>
</feature>
<evidence type="ECO:0000259" key="5">
    <source>
        <dbReference type="SMART" id="SM00563"/>
    </source>
</evidence>
<dbReference type="EMBL" id="JACIDT010000011">
    <property type="protein sequence ID" value="MBB3927341.1"/>
    <property type="molecule type" value="Genomic_DNA"/>
</dbReference>
<dbReference type="EC" id="2.3.1.51" evidence="6"/>
<proteinExistence type="predicted"/>
<gene>
    <name evidence="6" type="ORF">GGR43_003070</name>
</gene>
<reference evidence="6 7" key="1">
    <citation type="submission" date="2020-08" db="EMBL/GenBank/DDBJ databases">
        <title>Genomic Encyclopedia of Type Strains, Phase IV (KMG-IV): sequencing the most valuable type-strain genomes for metagenomic binning, comparative biology and taxonomic classification.</title>
        <authorList>
            <person name="Goeker M."/>
        </authorList>
    </citation>
    <scope>NUCLEOTIDE SEQUENCE [LARGE SCALE GENOMIC DNA]</scope>
    <source>
        <strain evidence="6 7">DSM 26189</strain>
    </source>
</reference>
<evidence type="ECO:0000256" key="2">
    <source>
        <dbReference type="ARBA" id="ARBA00022679"/>
    </source>
</evidence>
<dbReference type="PANTHER" id="PTHR10434">
    <property type="entry name" value="1-ACYL-SN-GLYCEROL-3-PHOSPHATE ACYLTRANSFERASE"/>
    <property type="match status" value="1"/>
</dbReference>
<dbReference type="SMART" id="SM00563">
    <property type="entry name" value="PlsC"/>
    <property type="match status" value="1"/>
</dbReference>
<dbReference type="GO" id="GO:0003841">
    <property type="term" value="F:1-acylglycerol-3-phosphate O-acyltransferase activity"/>
    <property type="evidence" value="ECO:0007669"/>
    <property type="project" value="UniProtKB-EC"/>
</dbReference>
<evidence type="ECO:0000256" key="1">
    <source>
        <dbReference type="ARBA" id="ARBA00005189"/>
    </source>
</evidence>
<comment type="caution">
    <text evidence="6">The sequence shown here is derived from an EMBL/GenBank/DDBJ whole genome shotgun (WGS) entry which is preliminary data.</text>
</comment>
<keyword evidence="7" id="KW-1185">Reference proteome</keyword>
<keyword evidence="2 6" id="KW-0808">Transferase</keyword>
<keyword evidence="3 6" id="KW-0012">Acyltransferase</keyword>
<keyword evidence="4" id="KW-0472">Membrane</keyword>